<name>A0AAU3GR40_9ACTN</name>
<sequence length="74" mass="8165">MVSVGFGDYDHTRDLWTGQVTAPGCELECTVVPTPEETFSRFLEGGEWDAAARRGRVRRTAARLLLPPGPHRPA</sequence>
<protein>
    <submittedName>
        <fullName evidence="1">Uncharacterized protein</fullName>
    </submittedName>
</protein>
<evidence type="ECO:0000313" key="1">
    <source>
        <dbReference type="EMBL" id="WTY94739.1"/>
    </source>
</evidence>
<gene>
    <name evidence="1" type="ORF">OG626_07415</name>
</gene>
<proteinExistence type="predicted"/>
<reference evidence="1" key="1">
    <citation type="submission" date="2022-10" db="EMBL/GenBank/DDBJ databases">
        <title>The complete genomes of actinobacterial strains from the NBC collection.</title>
        <authorList>
            <person name="Joergensen T.S."/>
            <person name="Alvarez Arevalo M."/>
            <person name="Sterndorff E.B."/>
            <person name="Faurdal D."/>
            <person name="Vuksanovic O."/>
            <person name="Mourched A.-S."/>
            <person name="Charusanti P."/>
            <person name="Shaw S."/>
            <person name="Blin K."/>
            <person name="Weber T."/>
        </authorList>
    </citation>
    <scope>NUCLEOTIDE SEQUENCE</scope>
    <source>
        <strain evidence="1">NBC_01401</strain>
    </source>
</reference>
<organism evidence="1">
    <name type="scientific">Streptomyces sp. NBC_01401</name>
    <dbReference type="NCBI Taxonomy" id="2903854"/>
    <lineage>
        <taxon>Bacteria</taxon>
        <taxon>Bacillati</taxon>
        <taxon>Actinomycetota</taxon>
        <taxon>Actinomycetes</taxon>
        <taxon>Kitasatosporales</taxon>
        <taxon>Streptomycetaceae</taxon>
        <taxon>Streptomyces</taxon>
    </lineage>
</organism>
<dbReference type="EMBL" id="CP109535">
    <property type="protein sequence ID" value="WTY94739.1"/>
    <property type="molecule type" value="Genomic_DNA"/>
</dbReference>
<accession>A0AAU3GR40</accession>
<dbReference type="AlphaFoldDB" id="A0AAU3GR40"/>